<gene>
    <name evidence="10" type="primary">lmxF</name>
    <name evidence="10" type="ORF">Lwal_1534</name>
</gene>
<keyword evidence="7 9" id="KW-1133">Transmembrane helix</keyword>
<evidence type="ECO:0000313" key="10">
    <source>
        <dbReference type="EMBL" id="KTD78764.1"/>
    </source>
</evidence>
<comment type="similarity">
    <text evidence="2 9">Belongs to the resistance-nodulation-cell division (RND) (TC 2.A.6) family.</text>
</comment>
<dbReference type="FunFam" id="1.20.1640.10:FF:000001">
    <property type="entry name" value="Efflux pump membrane transporter"/>
    <property type="match status" value="1"/>
</dbReference>
<accession>A0A0W1ABM2</accession>
<dbReference type="SUPFAM" id="SSF82866">
    <property type="entry name" value="Multidrug efflux transporter AcrB transmembrane domain"/>
    <property type="match status" value="2"/>
</dbReference>
<dbReference type="Gene3D" id="1.20.1640.10">
    <property type="entry name" value="Multidrug efflux transporter AcrB transmembrane domain"/>
    <property type="match status" value="2"/>
</dbReference>
<dbReference type="PANTHER" id="PTHR32063:SF13">
    <property type="entry name" value="MULTIDRUG EFFLUX PUMP SUBUNIT ACRB-RELATED"/>
    <property type="match status" value="1"/>
</dbReference>
<feature type="transmembrane region" description="Helical" evidence="9">
    <location>
        <begin position="353"/>
        <end position="372"/>
    </location>
</feature>
<dbReference type="GO" id="GO:0042910">
    <property type="term" value="F:xenobiotic transmembrane transporter activity"/>
    <property type="evidence" value="ECO:0007669"/>
    <property type="project" value="TreeGrafter"/>
</dbReference>
<dbReference type="FunFam" id="3.30.70.1430:FF:000001">
    <property type="entry name" value="Efflux pump membrane transporter"/>
    <property type="match status" value="1"/>
</dbReference>
<dbReference type="SUPFAM" id="SSF82714">
    <property type="entry name" value="Multidrug efflux transporter AcrB TolC docking domain, DN and DC subdomains"/>
    <property type="match status" value="2"/>
</dbReference>
<sequence length="1054" mass="114051">MISQFFIERPILANVIALLIVFLGLVAVVVLPVSQYPAIVPPTIQVTTNYPGANAKTLIKTVALPIEQQVNGVQDMLYMQSTSTNSGSYTLIVTFAIGTDLNYAQVLVQNRVQAAMAQLPDSVQKQGVLVQQKSTAILQFVNLTSKNNEYDGVFLDSYATINMQNELARLPGVGNVLIFGSGSYAMRVWLDPKKMYAFSINPSEVLNAISAQNKEVTAGQLGAPPTTGNPAYQFTVNVPGQLADPEQFGNIVIKTVATSSDQSANASSAAQVVRLKDVARIELGSESYTQLARLNGKPTAAIGIFQTPGANALDVANSVRKTVEKMSKKFPPGMEYSIPFDTTIFVTESIKEVYKTLYEAGILVLIVIVVFLQNFRATLVPATTVPVTIIGTFFAMLLLGYSINLLTLLALVLAIGIVVDDAIVIVEGVTQHIEKGTSPKESAIIAMKELFGPIMGITLVLMAVFVPAGFMPGLTGAMYAQFALVIAATALISAINAITLKPTQCALWLKPADPSKPKNVFFKAFDRIYNPIEESYVRFMDGLVHHSRKVSLFGIFLICLAVLGLTRVPTGFIPMEDQGYVIMSVQLPDGANLGRTEKVVNKLSEKIRKVDGIANVVAITGVSLLDNSASLANAGILYIMFKDWSERGKSEDLMSLYMKLNDIAKETLEAKSMVVVPPPIQGLGQSGGFQMQLELQDGSFDYRKLQQATDLLVNTGNQTTQLQRLMTPFRASVPQVLAPVNRIKAESLGVSVQDAFDTLQTYLGSSYVNLFTKFGQVFPVYVQADANARMTDSDMRNFYVRNKSGSMVPLGTLTDVSPDVGPAIISLYNLYPSSAVTGSSAKGYSSGQAIQVMEGLAKEKLPSGIDYEWTSTAYQEKVAGNLSYIIFAMSLVLVYLILSGQYENWLIPTSIILGVPLTLIGTVFALISLQIDNNMYTQIGLLLLIALAAKNAILIVEVAHEQHHIHKKSIMEAAVLGAKTRFRPILMTSFAFILGVMPLVFASGAGANARRSIGIAVSSGMIASTCLAVVFVPVFYVLLTTWQENRKQGTKPTH</sequence>
<dbReference type="EMBL" id="LNZB01000038">
    <property type="protein sequence ID" value="KTD78764.1"/>
    <property type="molecule type" value="Genomic_DNA"/>
</dbReference>
<dbReference type="InterPro" id="IPR027463">
    <property type="entry name" value="AcrB_DN_DC_subdom"/>
</dbReference>
<feature type="transmembrane region" description="Helical" evidence="9">
    <location>
        <begin position="477"/>
        <end position="500"/>
    </location>
</feature>
<organism evidence="10 11">
    <name type="scientific">Legionella waltersii</name>
    <dbReference type="NCBI Taxonomy" id="66969"/>
    <lineage>
        <taxon>Bacteria</taxon>
        <taxon>Pseudomonadati</taxon>
        <taxon>Pseudomonadota</taxon>
        <taxon>Gammaproteobacteria</taxon>
        <taxon>Legionellales</taxon>
        <taxon>Legionellaceae</taxon>
        <taxon>Legionella</taxon>
    </lineage>
</organism>
<dbReference type="RefSeq" id="WP_058480237.1">
    <property type="nucleotide sequence ID" value="NZ_CAAAIQ010000015.1"/>
</dbReference>
<feature type="transmembrane region" description="Helical" evidence="9">
    <location>
        <begin position="1013"/>
        <end position="1039"/>
    </location>
</feature>
<reference evidence="10 11" key="1">
    <citation type="submission" date="2015-11" db="EMBL/GenBank/DDBJ databases">
        <title>Genomic analysis of 38 Legionella species identifies large and diverse effector repertoires.</title>
        <authorList>
            <person name="Burstein D."/>
            <person name="Amaro F."/>
            <person name="Zusman T."/>
            <person name="Lifshitz Z."/>
            <person name="Cohen O."/>
            <person name="Gilbert J.A."/>
            <person name="Pupko T."/>
            <person name="Shuman H.A."/>
            <person name="Segal G."/>
        </authorList>
    </citation>
    <scope>NUCLEOTIDE SEQUENCE [LARGE SCALE GENOMIC DNA]</scope>
    <source>
        <strain evidence="10 11">ATCC 51914</strain>
    </source>
</reference>
<dbReference type="PATRIC" id="fig|66969.6.peg.1672"/>
<evidence type="ECO:0000256" key="9">
    <source>
        <dbReference type="RuleBase" id="RU364070"/>
    </source>
</evidence>
<keyword evidence="6 9" id="KW-0812">Transmembrane</keyword>
<protein>
    <recommendedName>
        <fullName evidence="9">Efflux pump membrane transporter</fullName>
    </recommendedName>
</protein>
<dbReference type="SUPFAM" id="SSF82693">
    <property type="entry name" value="Multidrug efflux transporter AcrB pore domain, PN1, PN2, PC1 and PC2 subdomains"/>
    <property type="match status" value="4"/>
</dbReference>
<evidence type="ECO:0000313" key="11">
    <source>
        <dbReference type="Proteomes" id="UP000054729"/>
    </source>
</evidence>
<dbReference type="PRINTS" id="PR00702">
    <property type="entry name" value="ACRIFLAVINRP"/>
</dbReference>
<dbReference type="Gene3D" id="3.30.70.1320">
    <property type="entry name" value="Multidrug efflux transporter AcrB pore domain like"/>
    <property type="match status" value="1"/>
</dbReference>
<dbReference type="AlphaFoldDB" id="A0A0W1ABM2"/>
<dbReference type="InterPro" id="IPR004764">
    <property type="entry name" value="MdtF-like"/>
</dbReference>
<feature type="transmembrane region" description="Helical" evidence="9">
    <location>
        <begin position="905"/>
        <end position="927"/>
    </location>
</feature>
<keyword evidence="3 9" id="KW-0813">Transport</keyword>
<dbReference type="OrthoDB" id="9757904at2"/>
<feature type="transmembrane region" description="Helical" evidence="9">
    <location>
        <begin position="405"/>
        <end position="429"/>
    </location>
</feature>
<evidence type="ECO:0000256" key="7">
    <source>
        <dbReference type="ARBA" id="ARBA00022989"/>
    </source>
</evidence>
<dbReference type="Gene3D" id="3.30.70.1440">
    <property type="entry name" value="Multidrug efflux transporter AcrB pore domain"/>
    <property type="match status" value="1"/>
</dbReference>
<dbReference type="GO" id="GO:0005886">
    <property type="term" value="C:plasma membrane"/>
    <property type="evidence" value="ECO:0007669"/>
    <property type="project" value="UniProtKB-SubCell"/>
</dbReference>
<feature type="transmembrane region" description="Helical" evidence="9">
    <location>
        <begin position="450"/>
        <end position="471"/>
    </location>
</feature>
<keyword evidence="5 9" id="KW-0997">Cell inner membrane</keyword>
<evidence type="ECO:0000256" key="5">
    <source>
        <dbReference type="ARBA" id="ARBA00022519"/>
    </source>
</evidence>
<keyword evidence="11" id="KW-1185">Reference proteome</keyword>
<dbReference type="PANTHER" id="PTHR32063">
    <property type="match status" value="1"/>
</dbReference>
<proteinExistence type="inferred from homology"/>
<evidence type="ECO:0000256" key="2">
    <source>
        <dbReference type="ARBA" id="ARBA00010942"/>
    </source>
</evidence>
<dbReference type="Gene3D" id="3.30.70.1430">
    <property type="entry name" value="Multidrug efflux transporter AcrB pore domain"/>
    <property type="match status" value="2"/>
</dbReference>
<evidence type="ECO:0000256" key="4">
    <source>
        <dbReference type="ARBA" id="ARBA00022475"/>
    </source>
</evidence>
<feature type="transmembrane region" description="Helical" evidence="9">
    <location>
        <begin position="550"/>
        <end position="568"/>
    </location>
</feature>
<dbReference type="STRING" id="66969.Lwal_1534"/>
<keyword evidence="4" id="KW-1003">Cell membrane</keyword>
<dbReference type="GO" id="GO:0015562">
    <property type="term" value="F:efflux transmembrane transporter activity"/>
    <property type="evidence" value="ECO:0007669"/>
    <property type="project" value="InterPro"/>
</dbReference>
<feature type="transmembrane region" description="Helical" evidence="9">
    <location>
        <begin position="878"/>
        <end position="898"/>
    </location>
</feature>
<comment type="subcellular location">
    <subcellularLocation>
        <location evidence="1 9">Cell inner membrane</location>
        <topology evidence="1 9">Multi-pass membrane protein</topology>
    </subcellularLocation>
</comment>
<feature type="transmembrane region" description="Helical" evidence="9">
    <location>
        <begin position="939"/>
        <end position="959"/>
    </location>
</feature>
<feature type="transmembrane region" description="Helical" evidence="9">
    <location>
        <begin position="985"/>
        <end position="1007"/>
    </location>
</feature>
<name>A0A0W1ABM2_9GAMM</name>
<feature type="transmembrane region" description="Helical" evidence="9">
    <location>
        <begin position="12"/>
        <end position="33"/>
    </location>
</feature>
<evidence type="ECO:0000256" key="3">
    <source>
        <dbReference type="ARBA" id="ARBA00022448"/>
    </source>
</evidence>
<comment type="caution">
    <text evidence="9">Lacks conserved residue(s) required for the propagation of feature annotation.</text>
</comment>
<evidence type="ECO:0000256" key="8">
    <source>
        <dbReference type="ARBA" id="ARBA00023136"/>
    </source>
</evidence>
<dbReference type="InterPro" id="IPR001036">
    <property type="entry name" value="Acrflvin-R"/>
</dbReference>
<dbReference type="Gene3D" id="3.30.2090.10">
    <property type="entry name" value="Multidrug efflux transporter AcrB TolC docking domain, DN and DC subdomains"/>
    <property type="match status" value="2"/>
</dbReference>
<evidence type="ECO:0000256" key="6">
    <source>
        <dbReference type="ARBA" id="ARBA00022692"/>
    </source>
</evidence>
<dbReference type="NCBIfam" id="TIGR00915">
    <property type="entry name" value="2A0602"/>
    <property type="match status" value="1"/>
</dbReference>
<dbReference type="Proteomes" id="UP000054729">
    <property type="component" value="Unassembled WGS sequence"/>
</dbReference>
<keyword evidence="8 9" id="KW-0472">Membrane</keyword>
<comment type="caution">
    <text evidence="10">The sequence shown here is derived from an EMBL/GenBank/DDBJ whole genome shotgun (WGS) entry which is preliminary data.</text>
</comment>
<dbReference type="Pfam" id="PF00873">
    <property type="entry name" value="ACR_tran"/>
    <property type="match status" value="1"/>
</dbReference>
<evidence type="ECO:0000256" key="1">
    <source>
        <dbReference type="ARBA" id="ARBA00004429"/>
    </source>
</evidence>
<dbReference type="GO" id="GO:0009636">
    <property type="term" value="P:response to toxic substance"/>
    <property type="evidence" value="ECO:0007669"/>
    <property type="project" value="UniProtKB-ARBA"/>
</dbReference>